<dbReference type="Proteomes" id="UP000185812">
    <property type="component" value="Unassembled WGS sequence"/>
</dbReference>
<accession>A0A1M6UR30</accession>
<name>A0A1M6UR30_9BACT</name>
<organism evidence="3 4">
    <name type="scientific">Rhodothermus profundi</name>
    <dbReference type="NCBI Taxonomy" id="633813"/>
    <lineage>
        <taxon>Bacteria</taxon>
        <taxon>Pseudomonadati</taxon>
        <taxon>Rhodothermota</taxon>
        <taxon>Rhodothermia</taxon>
        <taxon>Rhodothermales</taxon>
        <taxon>Rhodothermaceae</taxon>
        <taxon>Rhodothermus</taxon>
    </lineage>
</organism>
<dbReference type="SUPFAM" id="SSF53756">
    <property type="entry name" value="UDP-Glycosyltransferase/glycogen phosphorylase"/>
    <property type="match status" value="1"/>
</dbReference>
<evidence type="ECO:0000259" key="1">
    <source>
        <dbReference type="Pfam" id="PF00534"/>
    </source>
</evidence>
<protein>
    <submittedName>
        <fullName evidence="3">Mannose-6-phosphate isomerase, type 2</fullName>
    </submittedName>
</protein>
<feature type="domain" description="Glycosyl transferase family 1" evidence="1">
    <location>
        <begin position="166"/>
        <end position="300"/>
    </location>
</feature>
<dbReference type="CDD" id="cd03802">
    <property type="entry name" value="GT4_AviGT4-like"/>
    <property type="match status" value="1"/>
</dbReference>
<dbReference type="GO" id="GO:0016757">
    <property type="term" value="F:glycosyltransferase activity"/>
    <property type="evidence" value="ECO:0007669"/>
    <property type="project" value="InterPro"/>
</dbReference>
<dbReference type="Gene3D" id="3.40.50.2000">
    <property type="entry name" value="Glycogen Phosphorylase B"/>
    <property type="match status" value="2"/>
</dbReference>
<evidence type="ECO:0000313" key="3">
    <source>
        <dbReference type="EMBL" id="SHK71630.1"/>
    </source>
</evidence>
<dbReference type="EMBL" id="FRAU01000005">
    <property type="protein sequence ID" value="SHK71630.1"/>
    <property type="molecule type" value="Genomic_DNA"/>
</dbReference>
<dbReference type="PANTHER" id="PTHR12526">
    <property type="entry name" value="GLYCOSYLTRANSFERASE"/>
    <property type="match status" value="1"/>
</dbReference>
<dbReference type="Pfam" id="PF13439">
    <property type="entry name" value="Glyco_transf_4"/>
    <property type="match status" value="1"/>
</dbReference>
<proteinExistence type="predicted"/>
<sequence length="343" mass="39131">MRIAMLAPIAWRVPPRHYGPWERVVWLLTEGLVDRGVDVTLFATADSQTRARLIGVCPRPYEEDPSLDPKVWECLHISEVFERADEFDLIHNHFDFLPLSYSSLVRTPVLTTIHGFSSERILPVYRKYNGRTYYVSISHADRHPDLEYIATVYHGIDLDAFTLRTEPGDYLLFFGRIHPDKGAREAIEVARRSGMPLKMAGIIQDRTYFEQEVAPFIDGAQIQYLGSVGPAERDRLLGEAYALLHLINFDEPFGLSVVEAMACGTPVVARPRGSMPEIIQDGETGVLVQSVEEAVAALPRLRQMDRAKIRAYAARRFSRERMVDDYVKVYEEVLRRHRTRSAA</sequence>
<dbReference type="InterPro" id="IPR001296">
    <property type="entry name" value="Glyco_trans_1"/>
</dbReference>
<dbReference type="STRING" id="633813.SAMN04488087_1823"/>
<dbReference type="AlphaFoldDB" id="A0A1M6UR30"/>
<gene>
    <name evidence="3" type="ORF">SAMN04488087_1823</name>
</gene>
<evidence type="ECO:0000313" key="4">
    <source>
        <dbReference type="Proteomes" id="UP000185812"/>
    </source>
</evidence>
<dbReference type="PANTHER" id="PTHR12526:SF595">
    <property type="entry name" value="BLL5217 PROTEIN"/>
    <property type="match status" value="1"/>
</dbReference>
<dbReference type="OrthoDB" id="9801573at2"/>
<feature type="domain" description="Glycosyltransferase subfamily 4-like N-terminal" evidence="2">
    <location>
        <begin position="22"/>
        <end position="141"/>
    </location>
</feature>
<keyword evidence="3" id="KW-0413">Isomerase</keyword>
<reference evidence="4" key="1">
    <citation type="submission" date="2016-11" db="EMBL/GenBank/DDBJ databases">
        <authorList>
            <person name="Varghese N."/>
            <person name="Submissions S."/>
        </authorList>
    </citation>
    <scope>NUCLEOTIDE SEQUENCE [LARGE SCALE GENOMIC DNA]</scope>
    <source>
        <strain evidence="4">DSM 22212</strain>
    </source>
</reference>
<keyword evidence="4" id="KW-1185">Reference proteome</keyword>
<dbReference type="RefSeq" id="WP_072715648.1">
    <property type="nucleotide sequence ID" value="NZ_FRAU01000005.1"/>
</dbReference>
<dbReference type="InterPro" id="IPR028098">
    <property type="entry name" value="Glyco_trans_4-like_N"/>
</dbReference>
<dbReference type="Pfam" id="PF00534">
    <property type="entry name" value="Glycos_transf_1"/>
    <property type="match status" value="1"/>
</dbReference>
<dbReference type="GO" id="GO:0016853">
    <property type="term" value="F:isomerase activity"/>
    <property type="evidence" value="ECO:0007669"/>
    <property type="project" value="UniProtKB-KW"/>
</dbReference>
<evidence type="ECO:0000259" key="2">
    <source>
        <dbReference type="Pfam" id="PF13439"/>
    </source>
</evidence>